<dbReference type="RefSeq" id="WP_157730078.1">
    <property type="nucleotide sequence ID" value="NZ_LT899436.1"/>
</dbReference>
<gene>
    <name evidence="2" type="ORF">TJEJU_0777</name>
</gene>
<keyword evidence="1" id="KW-0812">Transmembrane</keyword>
<feature type="transmembrane region" description="Helical" evidence="1">
    <location>
        <begin position="7"/>
        <end position="26"/>
    </location>
</feature>
<dbReference type="AlphaFoldDB" id="A0A238U7H4"/>
<dbReference type="EMBL" id="LT899436">
    <property type="protein sequence ID" value="SNR14548.1"/>
    <property type="molecule type" value="Genomic_DNA"/>
</dbReference>
<accession>A0A238U7H4</accession>
<protein>
    <submittedName>
        <fullName evidence="2">Uncharacterized protein</fullName>
    </submittedName>
</protein>
<dbReference type="Proteomes" id="UP000215214">
    <property type="component" value="Chromosome TJEJU"/>
</dbReference>
<name>A0A238U7H4_9FLAO</name>
<feature type="transmembrane region" description="Helical" evidence="1">
    <location>
        <begin position="100"/>
        <end position="122"/>
    </location>
</feature>
<dbReference type="KEGG" id="tje:TJEJU_0777"/>
<evidence type="ECO:0000313" key="3">
    <source>
        <dbReference type="Proteomes" id="UP000215214"/>
    </source>
</evidence>
<feature type="transmembrane region" description="Helical" evidence="1">
    <location>
        <begin position="163"/>
        <end position="180"/>
    </location>
</feature>
<reference evidence="2 3" key="1">
    <citation type="submission" date="2017-07" db="EMBL/GenBank/DDBJ databases">
        <authorList>
            <person name="Sun Z.S."/>
            <person name="Albrecht U."/>
            <person name="Echele G."/>
            <person name="Lee C.C."/>
        </authorList>
    </citation>
    <scope>NUCLEOTIDE SEQUENCE [LARGE SCALE GENOMIC DNA]</scope>
    <source>
        <strain evidence="3">type strain: KCTC 22618</strain>
    </source>
</reference>
<keyword evidence="1" id="KW-0472">Membrane</keyword>
<sequence>MKIRSVVMYFLLGLTIASLFFAFEFLEGESNATILAKKQALVDKKENSKELAKIKAYVEKHNPELYSEYLQANQTLKKSRLEYNQSVESDKFLGFKNFKMFAYSFFPTLLLLFYVIYHLYLTTKSKKSNLGVKLIHKVFLLYLSTRLYWAFQPAADLSKGEYYILAIITTVLVSFSVWLFHKKELTWNRKVKKKLMKVSYYAMVNCEEDKAEDMAKIIEQPIK</sequence>
<proteinExistence type="predicted"/>
<keyword evidence="1" id="KW-1133">Transmembrane helix</keyword>
<evidence type="ECO:0000256" key="1">
    <source>
        <dbReference type="SAM" id="Phobius"/>
    </source>
</evidence>
<feature type="transmembrane region" description="Helical" evidence="1">
    <location>
        <begin position="134"/>
        <end position="151"/>
    </location>
</feature>
<keyword evidence="3" id="KW-1185">Reference proteome</keyword>
<evidence type="ECO:0000313" key="2">
    <source>
        <dbReference type="EMBL" id="SNR14548.1"/>
    </source>
</evidence>
<organism evidence="2 3">
    <name type="scientific">Tenacibaculum jejuense</name>
    <dbReference type="NCBI Taxonomy" id="584609"/>
    <lineage>
        <taxon>Bacteria</taxon>
        <taxon>Pseudomonadati</taxon>
        <taxon>Bacteroidota</taxon>
        <taxon>Flavobacteriia</taxon>
        <taxon>Flavobacteriales</taxon>
        <taxon>Flavobacteriaceae</taxon>
        <taxon>Tenacibaculum</taxon>
    </lineage>
</organism>